<feature type="region of interest" description="Disordered" evidence="1">
    <location>
        <begin position="55"/>
        <end position="93"/>
    </location>
</feature>
<feature type="compositionally biased region" description="Basic and acidic residues" evidence="1">
    <location>
        <begin position="21"/>
        <end position="30"/>
    </location>
</feature>
<feature type="compositionally biased region" description="Low complexity" evidence="1">
    <location>
        <begin position="72"/>
        <end position="89"/>
    </location>
</feature>
<feature type="compositionally biased region" description="Low complexity" evidence="1">
    <location>
        <begin position="1"/>
        <end position="11"/>
    </location>
</feature>
<dbReference type="Proteomes" id="UP000515125">
    <property type="component" value="Unplaced"/>
</dbReference>
<feature type="region of interest" description="Disordered" evidence="1">
    <location>
        <begin position="1"/>
        <end position="41"/>
    </location>
</feature>
<feature type="domain" description="BCNT-C" evidence="2">
    <location>
        <begin position="178"/>
        <end position="217"/>
    </location>
</feature>
<keyword evidence="3" id="KW-1185">Reference proteome</keyword>
<dbReference type="AlphaFoldDB" id="A0A6P6S1D2"/>
<dbReference type="Pfam" id="PF07572">
    <property type="entry name" value="BCNT"/>
    <property type="match status" value="1"/>
</dbReference>
<evidence type="ECO:0000313" key="4">
    <source>
        <dbReference type="RefSeq" id="XP_026193923.1"/>
    </source>
</evidence>
<feature type="compositionally biased region" description="Low complexity" evidence="1">
    <location>
        <begin position="31"/>
        <end position="41"/>
    </location>
</feature>
<evidence type="ECO:0000256" key="1">
    <source>
        <dbReference type="SAM" id="MobiDB-lite"/>
    </source>
</evidence>
<evidence type="ECO:0000313" key="3">
    <source>
        <dbReference type="Proteomes" id="UP000515125"/>
    </source>
</evidence>
<name>A0A6P6S1D2_9EIME</name>
<organism evidence="3 4">
    <name type="scientific">Cyclospora cayetanensis</name>
    <dbReference type="NCBI Taxonomy" id="88456"/>
    <lineage>
        <taxon>Eukaryota</taxon>
        <taxon>Sar</taxon>
        <taxon>Alveolata</taxon>
        <taxon>Apicomplexa</taxon>
        <taxon>Conoidasida</taxon>
        <taxon>Coccidia</taxon>
        <taxon>Eucoccidiorida</taxon>
        <taxon>Eimeriorina</taxon>
        <taxon>Eimeriidae</taxon>
        <taxon>Cyclospora</taxon>
    </lineage>
</organism>
<protein>
    <submittedName>
        <fullName evidence="4">Craniofacial development protein 1</fullName>
    </submittedName>
</protein>
<sequence length="313" mass="34937">MSLLQASFASDTESDDEDFDSTLRQEEVQARRQQLQQRAAADAVYEELRKQHQLAVKGYPASQQRQQRRQYKQQQHQQGRQHKQQQQQHAAEERLPKDYVNLLEELFRKVGKGCDLCAAGAGALRDAGAALSEKTITKTVRFAGREFQIEEKVSAERFAAFEKRQQKQHVQVKGKLQALDALDKALGSAATVNSVQKSRADWSQFKEKAGIEDELRRGRGQLVDSPALITFLRKAPVFPVTWHTHEEGGCRVGAGTLVIARPILGAWAASPLPLLQLPRVASVHLATASRCRAGGRGLEVDIRMILRHCCPCA</sequence>
<proteinExistence type="predicted"/>
<dbReference type="GeneID" id="34617961"/>
<accession>A0A6P6S1D2</accession>
<reference evidence="4" key="1">
    <citation type="submission" date="2025-08" db="UniProtKB">
        <authorList>
            <consortium name="RefSeq"/>
        </authorList>
    </citation>
    <scope>IDENTIFICATION</scope>
</reference>
<dbReference type="RefSeq" id="XP_026193923.1">
    <property type="nucleotide sequence ID" value="XM_026338138.1"/>
</dbReference>
<dbReference type="InterPro" id="IPR011421">
    <property type="entry name" value="BCNT-C"/>
</dbReference>
<gene>
    <name evidence="4" type="primary">LOC34617961</name>
</gene>
<dbReference type="OrthoDB" id="445677at2759"/>
<evidence type="ECO:0000259" key="2">
    <source>
        <dbReference type="Pfam" id="PF07572"/>
    </source>
</evidence>